<evidence type="ECO:0000256" key="1">
    <source>
        <dbReference type="SAM" id="Phobius"/>
    </source>
</evidence>
<sequence>MSKNTILYTVIALIGVIALVALINPTPLGGLVHTTFEHFVQGISLGSGNIVGCTRVRDTDKAGWSYITYLNGVATATGGASGAFNIPDACLNR</sequence>
<accession>A0A6H1ZFT5</accession>
<keyword evidence="1" id="KW-1133">Transmembrane helix</keyword>
<keyword evidence="1" id="KW-0812">Transmembrane</keyword>
<name>A0A6H1ZFT5_9ZZZZ</name>
<keyword evidence="1" id="KW-0472">Membrane</keyword>
<organism evidence="2">
    <name type="scientific">viral metagenome</name>
    <dbReference type="NCBI Taxonomy" id="1070528"/>
    <lineage>
        <taxon>unclassified sequences</taxon>
        <taxon>metagenomes</taxon>
        <taxon>organismal metagenomes</taxon>
    </lineage>
</organism>
<gene>
    <name evidence="2" type="ORF">TM448A00373_0039</name>
    <name evidence="3" type="ORF">TM448B00195_0024</name>
</gene>
<dbReference type="AlphaFoldDB" id="A0A6H1ZFT5"/>
<protein>
    <submittedName>
        <fullName evidence="2">Uncharacterized protein</fullName>
    </submittedName>
</protein>
<reference evidence="2" key="1">
    <citation type="submission" date="2020-03" db="EMBL/GenBank/DDBJ databases">
        <title>The deep terrestrial virosphere.</title>
        <authorList>
            <person name="Holmfeldt K."/>
            <person name="Nilsson E."/>
            <person name="Simone D."/>
            <person name="Lopez-Fernandez M."/>
            <person name="Wu X."/>
            <person name="de Brujin I."/>
            <person name="Lundin D."/>
            <person name="Andersson A."/>
            <person name="Bertilsson S."/>
            <person name="Dopson M."/>
        </authorList>
    </citation>
    <scope>NUCLEOTIDE SEQUENCE</scope>
    <source>
        <strain evidence="2">TM448A00373</strain>
        <strain evidence="3">TM448B00195</strain>
    </source>
</reference>
<dbReference type="EMBL" id="MT144597">
    <property type="protein sequence ID" value="QJH94184.1"/>
    <property type="molecule type" value="Genomic_DNA"/>
</dbReference>
<dbReference type="EMBL" id="MT144007">
    <property type="protein sequence ID" value="QJA46332.1"/>
    <property type="molecule type" value="Genomic_DNA"/>
</dbReference>
<evidence type="ECO:0000313" key="2">
    <source>
        <dbReference type="EMBL" id="QJA46332.1"/>
    </source>
</evidence>
<proteinExistence type="predicted"/>
<evidence type="ECO:0000313" key="3">
    <source>
        <dbReference type="EMBL" id="QJH94184.1"/>
    </source>
</evidence>
<feature type="transmembrane region" description="Helical" evidence="1">
    <location>
        <begin position="6"/>
        <end position="23"/>
    </location>
</feature>